<dbReference type="AlphaFoldDB" id="A0A0A1TJJ4"/>
<comment type="caution">
    <text evidence="4">Lacks conserved residue(s) required for the propagation of feature annotation.</text>
</comment>
<comment type="similarity">
    <text evidence="4">Belongs to the peptidase S8 family.</text>
</comment>
<dbReference type="STRING" id="1531966.A0A0A1TJJ4"/>
<feature type="domain" description="Peptidase S8/S53" evidence="5">
    <location>
        <begin position="4"/>
        <end position="68"/>
    </location>
</feature>
<reference evidence="6 7" key="1">
    <citation type="journal article" date="2015" name="Genome Announc.">
        <title>Draft Genome Sequence and Gene Annotation of the Entomopathogenic Fungus Verticillium hemipterigenum.</title>
        <authorList>
            <person name="Horn F."/>
            <person name="Habel A."/>
            <person name="Scharf D.H."/>
            <person name="Dworschak J."/>
            <person name="Brakhage A.A."/>
            <person name="Guthke R."/>
            <person name="Hertweck C."/>
            <person name="Linde J."/>
        </authorList>
    </citation>
    <scope>NUCLEOTIDE SEQUENCE [LARGE SCALE GENOMIC DNA]</scope>
</reference>
<sequence length="105" mass="11033">MVSKPQFGAPGGFVLSKFPNTPYAALSGTSMATPHMAAIMALIHQVRGAMPVGTIENLLSSTAKAQAFNDSKSFYDFLAPAVQQSAGIVQTFDAAYTTLYSSRPA</sequence>
<dbReference type="EMBL" id="CDHN01000003">
    <property type="protein sequence ID" value="CEJ90698.1"/>
    <property type="molecule type" value="Genomic_DNA"/>
</dbReference>
<evidence type="ECO:0000313" key="7">
    <source>
        <dbReference type="Proteomes" id="UP000039046"/>
    </source>
</evidence>
<evidence type="ECO:0000259" key="5">
    <source>
        <dbReference type="Pfam" id="PF00082"/>
    </source>
</evidence>
<dbReference type="InterPro" id="IPR023828">
    <property type="entry name" value="Peptidase_S8_Ser-AS"/>
</dbReference>
<dbReference type="OrthoDB" id="10256524at2759"/>
<evidence type="ECO:0000256" key="2">
    <source>
        <dbReference type="ARBA" id="ARBA00022801"/>
    </source>
</evidence>
<keyword evidence="1" id="KW-0645">Protease</keyword>
<dbReference type="GO" id="GO:0006508">
    <property type="term" value="P:proteolysis"/>
    <property type="evidence" value="ECO:0007669"/>
    <property type="project" value="UniProtKB-KW"/>
</dbReference>
<name>A0A0A1TJJ4_9HYPO</name>
<evidence type="ECO:0000256" key="3">
    <source>
        <dbReference type="ARBA" id="ARBA00022825"/>
    </source>
</evidence>
<proteinExistence type="inferred from homology"/>
<dbReference type="PROSITE" id="PS51892">
    <property type="entry name" value="SUBTILASE"/>
    <property type="match status" value="1"/>
</dbReference>
<organism evidence="6 7">
    <name type="scientific">[Torrubiella] hemipterigena</name>
    <dbReference type="NCBI Taxonomy" id="1531966"/>
    <lineage>
        <taxon>Eukaryota</taxon>
        <taxon>Fungi</taxon>
        <taxon>Dikarya</taxon>
        <taxon>Ascomycota</taxon>
        <taxon>Pezizomycotina</taxon>
        <taxon>Sordariomycetes</taxon>
        <taxon>Hypocreomycetidae</taxon>
        <taxon>Hypocreales</taxon>
        <taxon>Clavicipitaceae</taxon>
        <taxon>Clavicipitaceae incertae sedis</taxon>
        <taxon>'Torrubiella' clade</taxon>
    </lineage>
</organism>
<dbReference type="GO" id="GO:0004252">
    <property type="term" value="F:serine-type endopeptidase activity"/>
    <property type="evidence" value="ECO:0007669"/>
    <property type="project" value="InterPro"/>
</dbReference>
<dbReference type="PROSITE" id="PS00138">
    <property type="entry name" value="SUBTILASE_SER"/>
    <property type="match status" value="1"/>
</dbReference>
<dbReference type="Proteomes" id="UP000039046">
    <property type="component" value="Unassembled WGS sequence"/>
</dbReference>
<dbReference type="InterPro" id="IPR036852">
    <property type="entry name" value="Peptidase_S8/S53_dom_sf"/>
</dbReference>
<dbReference type="Pfam" id="PF00082">
    <property type="entry name" value="Peptidase_S8"/>
    <property type="match status" value="1"/>
</dbReference>
<keyword evidence="3" id="KW-0720">Serine protease</keyword>
<dbReference type="Gene3D" id="3.40.50.200">
    <property type="entry name" value="Peptidase S8/S53 domain"/>
    <property type="match status" value="1"/>
</dbReference>
<accession>A0A0A1TJJ4</accession>
<keyword evidence="2" id="KW-0378">Hydrolase</keyword>
<dbReference type="InterPro" id="IPR000209">
    <property type="entry name" value="Peptidase_S8/S53_dom"/>
</dbReference>
<keyword evidence="7" id="KW-1185">Reference proteome</keyword>
<protein>
    <recommendedName>
        <fullName evidence="5">Peptidase S8/S53 domain-containing protein</fullName>
    </recommendedName>
</protein>
<dbReference type="HOGENOM" id="CLU_2238490_0_0_1"/>
<evidence type="ECO:0000256" key="4">
    <source>
        <dbReference type="PROSITE-ProRule" id="PRU01240"/>
    </source>
</evidence>
<evidence type="ECO:0000313" key="6">
    <source>
        <dbReference type="EMBL" id="CEJ90698.1"/>
    </source>
</evidence>
<dbReference type="SUPFAM" id="SSF52743">
    <property type="entry name" value="Subtilisin-like"/>
    <property type="match status" value="1"/>
</dbReference>
<gene>
    <name evidence="6" type="ORF">VHEMI06462</name>
</gene>
<evidence type="ECO:0000256" key="1">
    <source>
        <dbReference type="ARBA" id="ARBA00022670"/>
    </source>
</evidence>